<feature type="domain" description="ABC transmembrane type-1" evidence="8">
    <location>
        <begin position="62"/>
        <end position="240"/>
    </location>
</feature>
<organism evidence="9 10">
    <name type="scientific">Methylobacterium crusticola</name>
    <dbReference type="NCBI Taxonomy" id="1697972"/>
    <lineage>
        <taxon>Bacteria</taxon>
        <taxon>Pseudomonadati</taxon>
        <taxon>Pseudomonadota</taxon>
        <taxon>Alphaproteobacteria</taxon>
        <taxon>Hyphomicrobiales</taxon>
        <taxon>Methylobacteriaceae</taxon>
        <taxon>Methylobacterium</taxon>
    </lineage>
</organism>
<feature type="transmembrane region" description="Helical" evidence="7">
    <location>
        <begin position="128"/>
        <end position="147"/>
    </location>
</feature>
<dbReference type="PANTHER" id="PTHR30151">
    <property type="entry name" value="ALKANE SULFONATE ABC TRANSPORTER-RELATED, MEMBRANE SUBUNIT"/>
    <property type="match status" value="1"/>
</dbReference>
<gene>
    <name evidence="9" type="ORF">OPKNFCMD_5641</name>
</gene>
<keyword evidence="10" id="KW-1185">Reference proteome</keyword>
<keyword evidence="5 7" id="KW-1133">Transmembrane helix</keyword>
<reference evidence="9" key="2">
    <citation type="submission" date="2021-08" db="EMBL/GenBank/DDBJ databases">
        <authorList>
            <person name="Tani A."/>
            <person name="Ola A."/>
            <person name="Ogura Y."/>
            <person name="Katsura K."/>
            <person name="Hayashi T."/>
        </authorList>
    </citation>
    <scope>NUCLEOTIDE SEQUENCE</scope>
    <source>
        <strain evidence="9">KCTC 52305</strain>
    </source>
</reference>
<dbReference type="InterPro" id="IPR000515">
    <property type="entry name" value="MetI-like"/>
</dbReference>
<evidence type="ECO:0000256" key="2">
    <source>
        <dbReference type="ARBA" id="ARBA00022448"/>
    </source>
</evidence>
<feature type="transmembrane region" description="Helical" evidence="7">
    <location>
        <begin position="225"/>
        <end position="245"/>
    </location>
</feature>
<keyword evidence="2 7" id="KW-0813">Transport</keyword>
<evidence type="ECO:0000256" key="3">
    <source>
        <dbReference type="ARBA" id="ARBA00022475"/>
    </source>
</evidence>
<protein>
    <recommendedName>
        <fullName evidence="8">ABC transmembrane type-1 domain-containing protein</fullName>
    </recommendedName>
</protein>
<dbReference type="Pfam" id="PF00528">
    <property type="entry name" value="BPD_transp_1"/>
    <property type="match status" value="1"/>
</dbReference>
<comment type="subcellular location">
    <subcellularLocation>
        <location evidence="1 7">Cell membrane</location>
        <topology evidence="1 7">Multi-pass membrane protein</topology>
    </subcellularLocation>
</comment>
<sequence>MSGAARPPARTGGRDALVAAGLLLALWQGLHLYAGDAALASPAAALGALRQLAGTAAFWGHCAATAQAFAAALALSAAIGLALGLWLGLRRFAGEVAEPLLAGLYAIPKITLYPVILLVFGLGLGAKVAFGVIHGFVPIALFTLGAVKSLDPVLLRTARALRLSRAQTVRFVLAPAALPEIVAGLRVGFSLTLLGVLIGEMFASQAGLGFLIVNGTALHNVRLTTAVILTVVVLAVGANAALLWLDRRYVRRG</sequence>
<dbReference type="Gene3D" id="1.10.3720.10">
    <property type="entry name" value="MetI-like"/>
    <property type="match status" value="1"/>
</dbReference>
<keyword evidence="3" id="KW-1003">Cell membrane</keyword>
<name>A0ABQ4R6M3_9HYPH</name>
<dbReference type="RefSeq" id="WP_128565974.1">
    <property type="nucleotide sequence ID" value="NZ_BPQH01000022.1"/>
</dbReference>
<evidence type="ECO:0000313" key="9">
    <source>
        <dbReference type="EMBL" id="GJD52874.1"/>
    </source>
</evidence>
<keyword evidence="6 7" id="KW-0472">Membrane</keyword>
<reference evidence="9" key="1">
    <citation type="journal article" date="2021" name="Front. Microbiol.">
        <title>Comprehensive Comparative Genomics and Phenotyping of Methylobacterium Species.</title>
        <authorList>
            <person name="Alessa O."/>
            <person name="Ogura Y."/>
            <person name="Fujitani Y."/>
            <person name="Takami H."/>
            <person name="Hayashi T."/>
            <person name="Sahin N."/>
            <person name="Tani A."/>
        </authorList>
    </citation>
    <scope>NUCLEOTIDE SEQUENCE</scope>
    <source>
        <strain evidence="9">KCTC 52305</strain>
    </source>
</reference>
<dbReference type="EMBL" id="BPQH01000022">
    <property type="protein sequence ID" value="GJD52874.1"/>
    <property type="molecule type" value="Genomic_DNA"/>
</dbReference>
<accession>A0ABQ4R6M3</accession>
<feature type="transmembrane region" description="Helical" evidence="7">
    <location>
        <begin position="193"/>
        <end position="213"/>
    </location>
</feature>
<feature type="transmembrane region" description="Helical" evidence="7">
    <location>
        <begin position="101"/>
        <end position="122"/>
    </location>
</feature>
<feature type="transmembrane region" description="Helical" evidence="7">
    <location>
        <begin position="69"/>
        <end position="89"/>
    </location>
</feature>
<keyword evidence="4 7" id="KW-0812">Transmembrane</keyword>
<proteinExistence type="inferred from homology"/>
<evidence type="ECO:0000256" key="4">
    <source>
        <dbReference type="ARBA" id="ARBA00022692"/>
    </source>
</evidence>
<evidence type="ECO:0000256" key="1">
    <source>
        <dbReference type="ARBA" id="ARBA00004651"/>
    </source>
</evidence>
<evidence type="ECO:0000256" key="5">
    <source>
        <dbReference type="ARBA" id="ARBA00022989"/>
    </source>
</evidence>
<dbReference type="CDD" id="cd06261">
    <property type="entry name" value="TM_PBP2"/>
    <property type="match status" value="1"/>
</dbReference>
<evidence type="ECO:0000313" key="10">
    <source>
        <dbReference type="Proteomes" id="UP001055167"/>
    </source>
</evidence>
<evidence type="ECO:0000256" key="7">
    <source>
        <dbReference type="RuleBase" id="RU363032"/>
    </source>
</evidence>
<dbReference type="SUPFAM" id="SSF161098">
    <property type="entry name" value="MetI-like"/>
    <property type="match status" value="1"/>
</dbReference>
<dbReference type="PROSITE" id="PS50928">
    <property type="entry name" value="ABC_TM1"/>
    <property type="match status" value="1"/>
</dbReference>
<dbReference type="InterPro" id="IPR035906">
    <property type="entry name" value="MetI-like_sf"/>
</dbReference>
<evidence type="ECO:0000259" key="8">
    <source>
        <dbReference type="PROSITE" id="PS50928"/>
    </source>
</evidence>
<evidence type="ECO:0000256" key="6">
    <source>
        <dbReference type="ARBA" id="ARBA00023136"/>
    </source>
</evidence>
<dbReference type="PANTHER" id="PTHR30151:SF38">
    <property type="entry name" value="ALIPHATIC SULFONATES TRANSPORT PERMEASE PROTEIN SSUC-RELATED"/>
    <property type="match status" value="1"/>
</dbReference>
<comment type="caution">
    <text evidence="9">The sequence shown here is derived from an EMBL/GenBank/DDBJ whole genome shotgun (WGS) entry which is preliminary data.</text>
</comment>
<dbReference type="Proteomes" id="UP001055167">
    <property type="component" value="Unassembled WGS sequence"/>
</dbReference>
<comment type="similarity">
    <text evidence="7">Belongs to the binding-protein-dependent transport system permease family.</text>
</comment>